<organism evidence="2 3">
    <name type="scientific">Rhizobium acidisoli</name>
    <dbReference type="NCBI Taxonomy" id="1538158"/>
    <lineage>
        <taxon>Bacteria</taxon>
        <taxon>Pseudomonadati</taxon>
        <taxon>Pseudomonadota</taxon>
        <taxon>Alphaproteobacteria</taxon>
        <taxon>Hyphomicrobiales</taxon>
        <taxon>Rhizobiaceae</taxon>
        <taxon>Rhizobium/Agrobacterium group</taxon>
        <taxon>Rhizobium</taxon>
    </lineage>
</organism>
<evidence type="ECO:0000313" key="3">
    <source>
        <dbReference type="Proteomes" id="UP000220927"/>
    </source>
</evidence>
<evidence type="ECO:0000313" key="2">
    <source>
        <dbReference type="EMBL" id="QAS82168.1"/>
    </source>
</evidence>
<feature type="compositionally biased region" description="Basic and acidic residues" evidence="1">
    <location>
        <begin position="45"/>
        <end position="58"/>
    </location>
</feature>
<dbReference type="Proteomes" id="UP000220927">
    <property type="component" value="Plasmid pRapFH23c"/>
</dbReference>
<geneLocation type="plasmid" evidence="3">
    <name>prapfh23c</name>
</geneLocation>
<dbReference type="AlphaFoldDB" id="A0AAE6C3Y3"/>
<dbReference type="KEGG" id="rad:CO657_30350"/>
<proteinExistence type="predicted"/>
<feature type="region of interest" description="Disordered" evidence="1">
    <location>
        <begin position="45"/>
        <end position="72"/>
    </location>
</feature>
<evidence type="ECO:0000256" key="1">
    <source>
        <dbReference type="SAM" id="MobiDB-lite"/>
    </source>
</evidence>
<keyword evidence="2" id="KW-0614">Plasmid</keyword>
<keyword evidence="3" id="KW-1185">Reference proteome</keyword>
<reference evidence="2 3" key="1">
    <citation type="submission" date="2019-01" db="EMBL/GenBank/DDBJ databases">
        <title>Genomic insights into the origins and evolution of symbiotic genes in the Phaseolus vulgaris microsymbionts.</title>
        <authorList>
            <person name="Tong W."/>
        </authorList>
    </citation>
    <scope>NUCLEOTIDE SEQUENCE [LARGE SCALE GENOMIC DNA]</scope>
    <source>
        <strain evidence="2 3">FH23</strain>
        <plasmid evidence="3">prapfh23c</plasmid>
    </source>
</reference>
<dbReference type="RefSeq" id="WP_054184675.1">
    <property type="nucleotide sequence ID" value="NZ_CP035001.1"/>
</dbReference>
<name>A0AAE6C3Y3_9HYPH</name>
<accession>A0AAE6C3Y3</accession>
<protein>
    <submittedName>
        <fullName evidence="2">Uncharacterized protein</fullName>
    </submittedName>
</protein>
<sequence>MSRDWKDGLRERLEDFVDSLVVQGAKQADVYEAIVEEVGHLRTAYERDPDLAEDRPGVEAEEPSNEWPGALP</sequence>
<dbReference type="EMBL" id="CP035001">
    <property type="protein sequence ID" value="QAS82168.1"/>
    <property type="molecule type" value="Genomic_DNA"/>
</dbReference>
<gene>
    <name evidence="2" type="ORF">CO657_30350</name>
</gene>